<name>A0A423PK13_9GAMM</name>
<reference evidence="12 13" key="1">
    <citation type="submission" date="2013-10" db="EMBL/GenBank/DDBJ databases">
        <title>Salinisphaera japonica YTM-1 Genome Sequencing.</title>
        <authorList>
            <person name="Lai Q."/>
            <person name="Li C."/>
            <person name="Shao Z."/>
        </authorList>
    </citation>
    <scope>NUCLEOTIDE SEQUENCE [LARGE SCALE GENOMIC DNA]</scope>
    <source>
        <strain evidence="12 13">YTM-1</strain>
    </source>
</reference>
<keyword evidence="13" id="KW-1185">Reference proteome</keyword>
<comment type="subcellular location">
    <subcellularLocation>
        <location evidence="1">Cytoplasm</location>
    </subcellularLocation>
</comment>
<evidence type="ECO:0000256" key="7">
    <source>
        <dbReference type="ARBA" id="ARBA00023210"/>
    </source>
</evidence>
<dbReference type="InterPro" id="IPR007838">
    <property type="entry name" value="Cell_div_ZapA-like"/>
</dbReference>
<dbReference type="InParanoid" id="A0A423PK13"/>
<evidence type="ECO:0000256" key="8">
    <source>
        <dbReference type="ARBA" id="ARBA00023306"/>
    </source>
</evidence>
<comment type="similarity">
    <text evidence="2">Belongs to the ZapA family. Type 1 subfamily.</text>
</comment>
<dbReference type="GO" id="GO:0043093">
    <property type="term" value="P:FtsZ-dependent cytokinesis"/>
    <property type="evidence" value="ECO:0007669"/>
    <property type="project" value="TreeGrafter"/>
</dbReference>
<keyword evidence="7" id="KW-0717">Septation</keyword>
<dbReference type="GO" id="GO:0005829">
    <property type="term" value="C:cytosol"/>
    <property type="evidence" value="ECO:0007669"/>
    <property type="project" value="TreeGrafter"/>
</dbReference>
<evidence type="ECO:0000256" key="4">
    <source>
        <dbReference type="ARBA" id="ARBA00022490"/>
    </source>
</evidence>
<dbReference type="Pfam" id="PF05164">
    <property type="entry name" value="ZapA"/>
    <property type="match status" value="1"/>
</dbReference>
<dbReference type="InterPro" id="IPR042233">
    <property type="entry name" value="Cell_div_ZapA_N"/>
</dbReference>
<dbReference type="GO" id="GO:0032153">
    <property type="term" value="C:cell division site"/>
    <property type="evidence" value="ECO:0007669"/>
    <property type="project" value="TreeGrafter"/>
</dbReference>
<keyword evidence="6" id="KW-0175">Coiled coil</keyword>
<dbReference type="InterPro" id="IPR036192">
    <property type="entry name" value="Cell_div_ZapA-like_sf"/>
</dbReference>
<evidence type="ECO:0000256" key="3">
    <source>
        <dbReference type="ARBA" id="ARBA00015195"/>
    </source>
</evidence>
<dbReference type="PANTHER" id="PTHR34981">
    <property type="entry name" value="CELL DIVISION PROTEIN ZAPA"/>
    <property type="match status" value="1"/>
</dbReference>
<comment type="caution">
    <text evidence="12">The sequence shown here is derived from an EMBL/GenBank/DDBJ whole genome shotgun (WGS) entry which is preliminary data.</text>
</comment>
<proteinExistence type="inferred from homology"/>
<dbReference type="Gene3D" id="1.20.5.50">
    <property type="match status" value="1"/>
</dbReference>
<dbReference type="Proteomes" id="UP000285310">
    <property type="component" value="Unassembled WGS sequence"/>
</dbReference>
<comment type="function">
    <text evidence="9">Activator of cell division through the inhibition of FtsZ GTPase activity, therefore promoting FtsZ assembly into bundles of protofilaments necessary for the formation of the division Z ring. It is recruited early at mid-cell but it is not essential for cell division.</text>
</comment>
<evidence type="ECO:0000256" key="5">
    <source>
        <dbReference type="ARBA" id="ARBA00022618"/>
    </source>
</evidence>
<dbReference type="GO" id="GO:0030428">
    <property type="term" value="C:cell septum"/>
    <property type="evidence" value="ECO:0007669"/>
    <property type="project" value="TreeGrafter"/>
</dbReference>
<evidence type="ECO:0000256" key="9">
    <source>
        <dbReference type="ARBA" id="ARBA00024910"/>
    </source>
</evidence>
<accession>A0A423PK13</accession>
<protein>
    <recommendedName>
        <fullName evidence="3">Cell division protein ZapA</fullName>
    </recommendedName>
    <alternativeName>
        <fullName evidence="11">Z ring-associated protein ZapA</fullName>
    </alternativeName>
</protein>
<dbReference type="SUPFAM" id="SSF102829">
    <property type="entry name" value="Cell division protein ZapA-like"/>
    <property type="match status" value="1"/>
</dbReference>
<dbReference type="PANTHER" id="PTHR34981:SF1">
    <property type="entry name" value="CELL DIVISION PROTEIN ZAPA"/>
    <property type="match status" value="1"/>
</dbReference>
<evidence type="ECO:0000256" key="2">
    <source>
        <dbReference type="ARBA" id="ARBA00010074"/>
    </source>
</evidence>
<evidence type="ECO:0000256" key="11">
    <source>
        <dbReference type="ARBA" id="ARBA00033158"/>
    </source>
</evidence>
<evidence type="ECO:0000313" key="13">
    <source>
        <dbReference type="Proteomes" id="UP000285310"/>
    </source>
</evidence>
<gene>
    <name evidence="12" type="ORF">SAJA_11965</name>
</gene>
<keyword evidence="5" id="KW-0132">Cell division</keyword>
<dbReference type="AlphaFoldDB" id="A0A423PK13"/>
<dbReference type="GO" id="GO:0000921">
    <property type="term" value="P:septin ring assembly"/>
    <property type="evidence" value="ECO:0007669"/>
    <property type="project" value="TreeGrafter"/>
</dbReference>
<dbReference type="FunCoup" id="A0A423PK13">
    <property type="interactions" value="56"/>
</dbReference>
<dbReference type="RefSeq" id="WP_123658870.1">
    <property type="nucleotide sequence ID" value="NZ_AYKG01000041.1"/>
</dbReference>
<dbReference type="EMBL" id="AYKG01000041">
    <property type="protein sequence ID" value="ROO25935.1"/>
    <property type="molecule type" value="Genomic_DNA"/>
</dbReference>
<sequence>MSPSSTPAKALTIRILGRDYPIACPDDEREALLNSAEYLSTRMDAIQRGGKALGNERIAIMAALNITRELLDLQAQQAGTPTTTAPEVEQRLADLQRMIEATMASGDEPPSR</sequence>
<comment type="subunit">
    <text evidence="10">Homodimer. Interacts with FtsZ.</text>
</comment>
<keyword evidence="8" id="KW-0131">Cell cycle</keyword>
<dbReference type="GO" id="GO:0000917">
    <property type="term" value="P:division septum assembly"/>
    <property type="evidence" value="ECO:0007669"/>
    <property type="project" value="UniProtKB-KW"/>
</dbReference>
<evidence type="ECO:0000256" key="10">
    <source>
        <dbReference type="ARBA" id="ARBA00026068"/>
    </source>
</evidence>
<keyword evidence="4" id="KW-0963">Cytoplasm</keyword>
<dbReference type="Gene3D" id="3.30.160.880">
    <property type="entry name" value="Cell division protein ZapA protomer, N-terminal domain"/>
    <property type="match status" value="1"/>
</dbReference>
<dbReference type="OrthoDB" id="5772359at2"/>
<evidence type="ECO:0000256" key="6">
    <source>
        <dbReference type="ARBA" id="ARBA00023054"/>
    </source>
</evidence>
<organism evidence="12 13">
    <name type="scientific">Salinisphaera japonica YTM-1</name>
    <dbReference type="NCBI Taxonomy" id="1209778"/>
    <lineage>
        <taxon>Bacteria</taxon>
        <taxon>Pseudomonadati</taxon>
        <taxon>Pseudomonadota</taxon>
        <taxon>Gammaproteobacteria</taxon>
        <taxon>Salinisphaerales</taxon>
        <taxon>Salinisphaeraceae</taxon>
        <taxon>Salinisphaera</taxon>
    </lineage>
</organism>
<evidence type="ECO:0000313" key="12">
    <source>
        <dbReference type="EMBL" id="ROO25935.1"/>
    </source>
</evidence>
<evidence type="ECO:0000256" key="1">
    <source>
        <dbReference type="ARBA" id="ARBA00004496"/>
    </source>
</evidence>